<evidence type="ECO:0000313" key="3">
    <source>
        <dbReference type="WBParaSite" id="jg7159"/>
    </source>
</evidence>
<dbReference type="PROSITE" id="PS50082">
    <property type="entry name" value="WD_REPEATS_2"/>
    <property type="match status" value="1"/>
</dbReference>
<keyword evidence="1" id="KW-0853">WD repeat</keyword>
<dbReference type="InterPro" id="IPR036322">
    <property type="entry name" value="WD40_repeat_dom_sf"/>
</dbReference>
<feature type="repeat" description="WD" evidence="1">
    <location>
        <begin position="11"/>
        <end position="43"/>
    </location>
</feature>
<dbReference type="InterPro" id="IPR015943">
    <property type="entry name" value="WD40/YVTN_repeat-like_dom_sf"/>
</dbReference>
<protein>
    <submittedName>
        <fullName evidence="3">Uncharacterized protein</fullName>
    </submittedName>
</protein>
<dbReference type="Pfam" id="PF00400">
    <property type="entry name" value="WD40"/>
    <property type="match status" value="2"/>
</dbReference>
<name>A0A915ELF4_9BILA</name>
<evidence type="ECO:0000313" key="2">
    <source>
        <dbReference type="Proteomes" id="UP000887574"/>
    </source>
</evidence>
<organism evidence="2 3">
    <name type="scientific">Ditylenchus dipsaci</name>
    <dbReference type="NCBI Taxonomy" id="166011"/>
    <lineage>
        <taxon>Eukaryota</taxon>
        <taxon>Metazoa</taxon>
        <taxon>Ecdysozoa</taxon>
        <taxon>Nematoda</taxon>
        <taxon>Chromadorea</taxon>
        <taxon>Rhabditida</taxon>
        <taxon>Tylenchina</taxon>
        <taxon>Tylenchomorpha</taxon>
        <taxon>Sphaerularioidea</taxon>
        <taxon>Anguinidae</taxon>
        <taxon>Anguininae</taxon>
        <taxon>Ditylenchus</taxon>
    </lineage>
</organism>
<dbReference type="AlphaFoldDB" id="A0A915ELF4"/>
<accession>A0A915ELF4</accession>
<dbReference type="PANTHER" id="PTHR19920:SF0">
    <property type="entry name" value="CYTOSOLIC IRON-SULFUR PROTEIN ASSEMBLY PROTEIN CIAO1-RELATED"/>
    <property type="match status" value="1"/>
</dbReference>
<proteinExistence type="predicted"/>
<dbReference type="SUPFAM" id="SSF50978">
    <property type="entry name" value="WD40 repeat-like"/>
    <property type="match status" value="1"/>
</dbReference>
<dbReference type="WBParaSite" id="jg7159">
    <property type="protein sequence ID" value="jg7159"/>
    <property type="gene ID" value="jg7159"/>
</dbReference>
<evidence type="ECO:0000256" key="1">
    <source>
        <dbReference type="PROSITE-ProRule" id="PRU00221"/>
    </source>
</evidence>
<sequence length="208" mass="22927">MTFLCNQHAIQEAHDNTVWDGAFDVSGNFLATCGADCAIKVWKKNEQPVEGRRWTKLLDHPILDTRWPLYSISWNHESAIIAVGGGDCTIRFFSLDEENSALTLLNIVSLDAEINCLRWNPVEKNVLGAACDDGTCLKMDCDVASYHIESYNFMADEGLQLAAENVPTTKLRLPSGDAVEISYAALRLGYPALESSSSLSDATKNLPR</sequence>
<dbReference type="GO" id="GO:0097361">
    <property type="term" value="C:cytosolic [4Fe-4S] assembly targeting complex"/>
    <property type="evidence" value="ECO:0007669"/>
    <property type="project" value="TreeGrafter"/>
</dbReference>
<dbReference type="PANTHER" id="PTHR19920">
    <property type="entry name" value="WD40 PROTEIN CIAO1"/>
    <property type="match status" value="1"/>
</dbReference>
<dbReference type="Gene3D" id="2.130.10.10">
    <property type="entry name" value="YVTN repeat-like/Quinoprotein amine dehydrogenase"/>
    <property type="match status" value="1"/>
</dbReference>
<dbReference type="SMART" id="SM00320">
    <property type="entry name" value="WD40"/>
    <property type="match status" value="3"/>
</dbReference>
<keyword evidence="2" id="KW-1185">Reference proteome</keyword>
<dbReference type="GO" id="GO:0016226">
    <property type="term" value="P:iron-sulfur cluster assembly"/>
    <property type="evidence" value="ECO:0007669"/>
    <property type="project" value="TreeGrafter"/>
</dbReference>
<dbReference type="InterPro" id="IPR001680">
    <property type="entry name" value="WD40_rpt"/>
</dbReference>
<reference evidence="3" key="1">
    <citation type="submission" date="2022-11" db="UniProtKB">
        <authorList>
            <consortium name="WormBaseParasite"/>
        </authorList>
    </citation>
    <scope>IDENTIFICATION</scope>
</reference>
<dbReference type="Proteomes" id="UP000887574">
    <property type="component" value="Unplaced"/>
</dbReference>